<keyword evidence="2" id="KW-1185">Reference proteome</keyword>
<dbReference type="RefSeq" id="XP_018145575.1">
    <property type="nucleotide sequence ID" value="XM_018284189.1"/>
</dbReference>
<protein>
    <submittedName>
        <fullName evidence="1">Uncharacterized protein</fullName>
    </submittedName>
</protein>
<dbReference type="OrthoDB" id="4958856at2759"/>
<dbReference type="PANTHER" id="PTHR34365:SF7">
    <property type="entry name" value="GLYCINE-RICH DOMAIN-CONTAINING PROTEIN 1"/>
    <property type="match status" value="1"/>
</dbReference>
<dbReference type="PANTHER" id="PTHR34365">
    <property type="entry name" value="ENOLASE (DUF1399)"/>
    <property type="match status" value="1"/>
</dbReference>
<dbReference type="Proteomes" id="UP000078397">
    <property type="component" value="Unassembled WGS sequence"/>
</dbReference>
<evidence type="ECO:0000313" key="1">
    <source>
        <dbReference type="EMBL" id="OAQ68725.1"/>
    </source>
</evidence>
<accession>A0A179FSY1</accession>
<gene>
    <name evidence="1" type="ORF">VFPPC_04926</name>
</gene>
<reference evidence="1 2" key="1">
    <citation type="journal article" date="2016" name="PLoS Pathog.">
        <title>Biosynthesis of antibiotic leucinostatins in bio-control fungus Purpureocillium lilacinum and their inhibition on phytophthora revealed by genome mining.</title>
        <authorList>
            <person name="Wang G."/>
            <person name="Liu Z."/>
            <person name="Lin R."/>
            <person name="Li E."/>
            <person name="Mao Z."/>
            <person name="Ling J."/>
            <person name="Yang Y."/>
            <person name="Yin W.B."/>
            <person name="Xie B."/>
        </authorList>
    </citation>
    <scope>NUCLEOTIDE SEQUENCE [LARGE SCALE GENOMIC DNA]</scope>
    <source>
        <strain evidence="1">170</strain>
    </source>
</reference>
<dbReference type="STRING" id="1380566.A0A179FSY1"/>
<evidence type="ECO:0000313" key="2">
    <source>
        <dbReference type="Proteomes" id="UP000078397"/>
    </source>
</evidence>
<dbReference type="AlphaFoldDB" id="A0A179FSY1"/>
<proteinExistence type="predicted"/>
<dbReference type="KEGG" id="pchm:VFPPC_04926"/>
<dbReference type="Pfam" id="PF07173">
    <property type="entry name" value="GRDP-like"/>
    <property type="match status" value="1"/>
</dbReference>
<dbReference type="EMBL" id="LSBJ02000003">
    <property type="protein sequence ID" value="OAQ68725.1"/>
    <property type="molecule type" value="Genomic_DNA"/>
</dbReference>
<comment type="caution">
    <text evidence="1">The sequence shown here is derived from an EMBL/GenBank/DDBJ whole genome shotgun (WGS) entry which is preliminary data.</text>
</comment>
<sequence>MALECKKTRDQVHTFGKTSIRSLSSGFSFKPYATAAKPEDEVQIPSPAIFDFAQNLTDEPVNPRRLPVAAACATHLELLEVFYVIRQKILMSKEIDASFVIQPNRTEKTGYNGDHKTLRDDTLWTRRQVKWPKYLEFAAVRFLHWLRILEENKDYMTVVVNGLRMLQYLPPLDILMIWHSFMLNPRLYMDHCQNHILYQIRMPWKLVHQAIDNRNWTLTIDKHASNAYERLTNMPANLFEQFETWHSQIIPANEDAIRTLSKFHLEGENQSTIDARLNAAIFSKSSSTRLDGKYFNLFNTTDTKLAVQLRDAVIRQAEFVDKMSARMWIRSPALEGTLRRGIQRYLNFLTLLKLYPKGTIVPTLDIDLVWHTHQCTGGAYAKGMKAITGRFVNHDDTIVKEKLDDGFDKSRGLYKIHFAQEYRTCGCWDCEALVSELEGVQDREASDVDMGAIAARVMEEVRFHRAYEVAIRLKKPLPIRS</sequence>
<dbReference type="GeneID" id="28848183"/>
<name>A0A179FSY1_METCM</name>
<organism evidence="1 2">
    <name type="scientific">Pochonia chlamydosporia 170</name>
    <dbReference type="NCBI Taxonomy" id="1380566"/>
    <lineage>
        <taxon>Eukaryota</taxon>
        <taxon>Fungi</taxon>
        <taxon>Dikarya</taxon>
        <taxon>Ascomycota</taxon>
        <taxon>Pezizomycotina</taxon>
        <taxon>Sordariomycetes</taxon>
        <taxon>Hypocreomycetidae</taxon>
        <taxon>Hypocreales</taxon>
        <taxon>Clavicipitaceae</taxon>
        <taxon>Pochonia</taxon>
    </lineage>
</organism>
<dbReference type="InterPro" id="IPR009836">
    <property type="entry name" value="GRDP-like"/>
</dbReference>